<feature type="non-terminal residue" evidence="1">
    <location>
        <position position="1"/>
    </location>
</feature>
<evidence type="ECO:0000313" key="1">
    <source>
        <dbReference type="EMBL" id="KAJ8977862.1"/>
    </source>
</evidence>
<keyword evidence="2" id="KW-1185">Reference proteome</keyword>
<dbReference type="EMBL" id="JAPWTJ010000500">
    <property type="protein sequence ID" value="KAJ8977862.1"/>
    <property type="molecule type" value="Genomic_DNA"/>
</dbReference>
<organism evidence="1 2">
    <name type="scientific">Molorchus minor</name>
    <dbReference type="NCBI Taxonomy" id="1323400"/>
    <lineage>
        <taxon>Eukaryota</taxon>
        <taxon>Metazoa</taxon>
        <taxon>Ecdysozoa</taxon>
        <taxon>Arthropoda</taxon>
        <taxon>Hexapoda</taxon>
        <taxon>Insecta</taxon>
        <taxon>Pterygota</taxon>
        <taxon>Neoptera</taxon>
        <taxon>Endopterygota</taxon>
        <taxon>Coleoptera</taxon>
        <taxon>Polyphaga</taxon>
        <taxon>Cucujiformia</taxon>
        <taxon>Chrysomeloidea</taxon>
        <taxon>Cerambycidae</taxon>
        <taxon>Lamiinae</taxon>
        <taxon>Monochamini</taxon>
        <taxon>Molorchus</taxon>
    </lineage>
</organism>
<evidence type="ECO:0000313" key="2">
    <source>
        <dbReference type="Proteomes" id="UP001162164"/>
    </source>
</evidence>
<protein>
    <recommendedName>
        <fullName evidence="3">Reverse transcriptase</fullName>
    </recommendedName>
</protein>
<reference evidence="1" key="1">
    <citation type="journal article" date="2023" name="Insect Mol. Biol.">
        <title>Genome sequencing provides insights into the evolution of gene families encoding plant cell wall-degrading enzymes in longhorned beetles.</title>
        <authorList>
            <person name="Shin N.R."/>
            <person name="Okamura Y."/>
            <person name="Kirsch R."/>
            <person name="Pauchet Y."/>
        </authorList>
    </citation>
    <scope>NUCLEOTIDE SEQUENCE</scope>
    <source>
        <strain evidence="1">MMC_N1</strain>
    </source>
</reference>
<accession>A0ABQ9JJ12</accession>
<gene>
    <name evidence="1" type="ORF">NQ317_004770</name>
</gene>
<name>A0ABQ9JJ12_9CUCU</name>
<evidence type="ECO:0008006" key="3">
    <source>
        <dbReference type="Google" id="ProtNLM"/>
    </source>
</evidence>
<dbReference type="Proteomes" id="UP001162164">
    <property type="component" value="Unassembled WGS sequence"/>
</dbReference>
<sequence length="231" mass="27303">VTATPPLSLLAEERTYLYETQNGHQPEIRQVARERTIRRWQTEWEENTVTAQWTKRLIPVLDGWVKCKHRSTDYFLTQALTGHGPFRSYRTRIGKIEDERCLHCGTVDTVEHTLFECNRWEIYRQETYGELGLEISAENMTREMTASESKWKIIQRMVNKILREKEQEERGRAGHAWEKDTLRVVESVILYAAPVWYMALDIHRNLEDCRACKKSPAKGRKRLSDNIHWGN</sequence>
<proteinExistence type="predicted"/>
<comment type="caution">
    <text evidence="1">The sequence shown here is derived from an EMBL/GenBank/DDBJ whole genome shotgun (WGS) entry which is preliminary data.</text>
</comment>